<gene>
    <name evidence="2" type="ORF">EXY23_23160</name>
</gene>
<accession>A0A4R4D3M5</accession>
<protein>
    <submittedName>
        <fullName evidence="2">Uncharacterized protein</fullName>
    </submittedName>
</protein>
<comment type="caution">
    <text evidence="2">The sequence shown here is derived from an EMBL/GenBank/DDBJ whole genome shotgun (WGS) entry which is preliminary data.</text>
</comment>
<keyword evidence="3" id="KW-1185">Reference proteome</keyword>
<reference evidence="2 3" key="1">
    <citation type="submission" date="2019-03" db="EMBL/GenBank/DDBJ databases">
        <title>Paracraurococcus aquatilis NE82 genome sequence.</title>
        <authorList>
            <person name="Zhao Y."/>
            <person name="Du Z."/>
        </authorList>
    </citation>
    <scope>NUCLEOTIDE SEQUENCE [LARGE SCALE GENOMIC DNA]</scope>
    <source>
        <strain evidence="2 3">NE82</strain>
    </source>
</reference>
<feature type="region of interest" description="Disordered" evidence="1">
    <location>
        <begin position="1"/>
        <end position="31"/>
    </location>
</feature>
<dbReference type="RefSeq" id="WP_132295478.1">
    <property type="nucleotide sequence ID" value="NZ_SKBM01000032.1"/>
</dbReference>
<dbReference type="EMBL" id="SKBM01000032">
    <property type="protein sequence ID" value="TCZ54575.1"/>
    <property type="molecule type" value="Genomic_DNA"/>
</dbReference>
<organism evidence="2 3">
    <name type="scientific">Roseicella aquatilis</name>
    <dbReference type="NCBI Taxonomy" id="2527868"/>
    <lineage>
        <taxon>Bacteria</taxon>
        <taxon>Pseudomonadati</taxon>
        <taxon>Pseudomonadota</taxon>
        <taxon>Alphaproteobacteria</taxon>
        <taxon>Acetobacterales</taxon>
        <taxon>Roseomonadaceae</taxon>
        <taxon>Roseicella</taxon>
    </lineage>
</organism>
<feature type="compositionally biased region" description="Low complexity" evidence="1">
    <location>
        <begin position="8"/>
        <end position="25"/>
    </location>
</feature>
<sequence>MPTKPHATGKTGTARPRAATPARGGLPRGYGAMRDVPLALDPRIDLTKPIYEQAAALRKAAASKRPGKPR</sequence>
<name>A0A4R4D3M5_9PROT</name>
<evidence type="ECO:0000256" key="1">
    <source>
        <dbReference type="SAM" id="MobiDB-lite"/>
    </source>
</evidence>
<evidence type="ECO:0000313" key="3">
    <source>
        <dbReference type="Proteomes" id="UP000295023"/>
    </source>
</evidence>
<proteinExistence type="predicted"/>
<evidence type="ECO:0000313" key="2">
    <source>
        <dbReference type="EMBL" id="TCZ54575.1"/>
    </source>
</evidence>
<dbReference type="Proteomes" id="UP000295023">
    <property type="component" value="Unassembled WGS sequence"/>
</dbReference>
<dbReference type="AlphaFoldDB" id="A0A4R4D3M5"/>